<keyword evidence="3" id="KW-1185">Reference proteome</keyword>
<dbReference type="Pfam" id="PF05133">
    <property type="entry name" value="SPP1_portal"/>
    <property type="match status" value="1"/>
</dbReference>
<gene>
    <name evidence="2" type="ORF">SAMN05216529_10743</name>
</gene>
<proteinExistence type="predicted"/>
<reference evidence="3" key="1">
    <citation type="submission" date="2017-07" db="EMBL/GenBank/DDBJ databases">
        <authorList>
            <person name="Varghese N."/>
            <person name="Submissions S."/>
        </authorList>
    </citation>
    <scope>NUCLEOTIDE SEQUENCE [LARGE SCALE GENOMIC DNA]</scope>
    <source>
        <strain evidence="3">NLAE-zl-C134</strain>
    </source>
</reference>
<dbReference type="RefSeq" id="WP_109711623.1">
    <property type="nucleotide sequence ID" value="NZ_QGDS01000007.1"/>
</dbReference>
<dbReference type="InterPro" id="IPR021145">
    <property type="entry name" value="Portal_protein_SPP1_Gp6-like"/>
</dbReference>
<dbReference type="PIRSF" id="PIRSF011911">
    <property type="entry name" value="A118_put_portal"/>
    <property type="match status" value="1"/>
</dbReference>
<name>A0A315ZUT8_9FIRM</name>
<accession>A0A315ZUT8</accession>
<dbReference type="OrthoDB" id="1641671at2"/>
<dbReference type="NCBIfam" id="TIGR01542">
    <property type="entry name" value="A118_put_portal"/>
    <property type="match status" value="1"/>
</dbReference>
<evidence type="ECO:0000313" key="3">
    <source>
        <dbReference type="Proteomes" id="UP000254051"/>
    </source>
</evidence>
<evidence type="ECO:0000256" key="1">
    <source>
        <dbReference type="SAM" id="MobiDB-lite"/>
    </source>
</evidence>
<evidence type="ECO:0000313" key="2">
    <source>
        <dbReference type="EMBL" id="SUQ14590.1"/>
    </source>
</evidence>
<dbReference type="AlphaFoldDB" id="A0A315ZUT8"/>
<dbReference type="InterPro" id="IPR006432">
    <property type="entry name" value="Phage_portal_A118-type"/>
</dbReference>
<dbReference type="EMBL" id="UHJJ01000007">
    <property type="protein sequence ID" value="SUQ14590.1"/>
    <property type="molecule type" value="Genomic_DNA"/>
</dbReference>
<sequence length="492" mass="56264">MGERLATINDHPKVNIDPHELERISRDFREYAGNYPLVKYINSNNDAYERDYCFLNMRKLTAEMMSSLVFNEQVEISVDDENANKFIQHVFEHNDFKKNMIRYLEPMFASGGLAVRPYVDIDTKEVEFSWALANAFFPLRHNSGGITEGVMMFSTVKTENKKTVYYTLLEFHEWNDTDYVITNELYRTEDRTVIGDKVPLGYNGVYEGIEPETTITGLSKPIFNYLKPSGFNNFSLDSPLGVGICDNAATTLKQINDTYDQFNWEIRMGQRSVIVSDHLLNYTFDEQGNRIGPVFDPDVNIYRPMRMDGDTDFVKDITHDIRTEQYIAAINQFFKTLEMQMQLSVGTFSFDGQSVKTATEIVSENSLTYRTRNMQCNEVEKFIKGLIVSILEIAAATTVKGSKLYTGTIPTFEQISVDFDDGIFESAEQKLEFYSKAKLSGLVPPTEAIKGVFKLTDEEALKWLKLIIEQESMTGPAEQEESAVKEEIGEEE</sequence>
<feature type="region of interest" description="Disordered" evidence="1">
    <location>
        <begin position="473"/>
        <end position="492"/>
    </location>
</feature>
<dbReference type="Proteomes" id="UP000254051">
    <property type="component" value="Unassembled WGS sequence"/>
</dbReference>
<protein>
    <submittedName>
        <fullName evidence="2">Phage portal protein, putative, A118 family</fullName>
    </submittedName>
</protein>
<feature type="compositionally biased region" description="Basic and acidic residues" evidence="1">
    <location>
        <begin position="482"/>
        <end position="492"/>
    </location>
</feature>
<organism evidence="2 3">
    <name type="scientific">Faecalicatena contorta</name>
    <dbReference type="NCBI Taxonomy" id="39482"/>
    <lineage>
        <taxon>Bacteria</taxon>
        <taxon>Bacillati</taxon>
        <taxon>Bacillota</taxon>
        <taxon>Clostridia</taxon>
        <taxon>Lachnospirales</taxon>
        <taxon>Lachnospiraceae</taxon>
        <taxon>Faecalicatena</taxon>
    </lineage>
</organism>